<organism evidence="1 2">
    <name type="scientific">Armatimonas rosea</name>
    <dbReference type="NCBI Taxonomy" id="685828"/>
    <lineage>
        <taxon>Bacteria</taxon>
        <taxon>Bacillati</taxon>
        <taxon>Armatimonadota</taxon>
        <taxon>Armatimonadia</taxon>
        <taxon>Armatimonadales</taxon>
        <taxon>Armatimonadaceae</taxon>
        <taxon>Armatimonas</taxon>
    </lineage>
</organism>
<gene>
    <name evidence="1" type="ORF">HNQ39_001748</name>
</gene>
<name>A0A7W9SNN6_ARMRO</name>
<accession>A0A7W9SNN6</accession>
<sequence>MAEFLSIALLLLGVIALCQPFAMPIFSFGLHLLFWGWLGLNIFSHRKPVR</sequence>
<dbReference type="AlphaFoldDB" id="A0A7W9SNN6"/>
<dbReference type="RefSeq" id="WP_184194008.1">
    <property type="nucleotide sequence ID" value="NZ_JACHGW010000002.1"/>
</dbReference>
<proteinExistence type="predicted"/>
<comment type="caution">
    <text evidence="1">The sequence shown here is derived from an EMBL/GenBank/DDBJ whole genome shotgun (WGS) entry which is preliminary data.</text>
</comment>
<dbReference type="EMBL" id="JACHGW010000002">
    <property type="protein sequence ID" value="MBB6049957.1"/>
    <property type="molecule type" value="Genomic_DNA"/>
</dbReference>
<reference evidence="1 2" key="1">
    <citation type="submission" date="2020-08" db="EMBL/GenBank/DDBJ databases">
        <title>Genomic Encyclopedia of Type Strains, Phase IV (KMG-IV): sequencing the most valuable type-strain genomes for metagenomic binning, comparative biology and taxonomic classification.</title>
        <authorList>
            <person name="Goeker M."/>
        </authorList>
    </citation>
    <scope>NUCLEOTIDE SEQUENCE [LARGE SCALE GENOMIC DNA]</scope>
    <source>
        <strain evidence="1 2">DSM 23562</strain>
    </source>
</reference>
<dbReference type="Proteomes" id="UP000520814">
    <property type="component" value="Unassembled WGS sequence"/>
</dbReference>
<evidence type="ECO:0000313" key="2">
    <source>
        <dbReference type="Proteomes" id="UP000520814"/>
    </source>
</evidence>
<keyword evidence="2" id="KW-1185">Reference proteome</keyword>
<evidence type="ECO:0000313" key="1">
    <source>
        <dbReference type="EMBL" id="MBB6049957.1"/>
    </source>
</evidence>
<protein>
    <submittedName>
        <fullName evidence="1">Uncharacterized protein</fullName>
    </submittedName>
</protein>